<dbReference type="Proteomes" id="UP000595437">
    <property type="component" value="Chromosome 1"/>
</dbReference>
<dbReference type="SUPFAM" id="SSF53098">
    <property type="entry name" value="Ribonuclease H-like"/>
    <property type="match status" value="1"/>
</dbReference>
<evidence type="ECO:0000313" key="3">
    <source>
        <dbReference type="Proteomes" id="UP000595437"/>
    </source>
</evidence>
<dbReference type="GO" id="GO:0003676">
    <property type="term" value="F:nucleic acid binding"/>
    <property type="evidence" value="ECO:0007669"/>
    <property type="project" value="InterPro"/>
</dbReference>
<protein>
    <submittedName>
        <fullName evidence="2">LOC101234602</fullName>
    </submittedName>
</protein>
<accession>A0A7T8KJE3</accession>
<dbReference type="InterPro" id="IPR012337">
    <property type="entry name" value="RNaseH-like_sf"/>
</dbReference>
<dbReference type="Gene3D" id="3.30.420.10">
    <property type="entry name" value="Ribonuclease H-like superfamily/Ribonuclease H"/>
    <property type="match status" value="1"/>
</dbReference>
<evidence type="ECO:0000259" key="1">
    <source>
        <dbReference type="PROSITE" id="PS50994"/>
    </source>
</evidence>
<name>A0A7T8KJE3_CALRO</name>
<dbReference type="EMBL" id="CP045890">
    <property type="protein sequence ID" value="QQP56921.1"/>
    <property type="molecule type" value="Genomic_DNA"/>
</dbReference>
<dbReference type="PROSITE" id="PS50994">
    <property type="entry name" value="INTEGRASE"/>
    <property type="match status" value="1"/>
</dbReference>
<evidence type="ECO:0000313" key="2">
    <source>
        <dbReference type="EMBL" id="QQP56921.1"/>
    </source>
</evidence>
<gene>
    <name evidence="2" type="ORF">FKW44_001753</name>
</gene>
<proteinExistence type="predicted"/>
<dbReference type="InterPro" id="IPR036397">
    <property type="entry name" value="RNaseH_sf"/>
</dbReference>
<dbReference type="GO" id="GO:0015074">
    <property type="term" value="P:DNA integration"/>
    <property type="evidence" value="ECO:0007669"/>
    <property type="project" value="InterPro"/>
</dbReference>
<feature type="domain" description="Integrase catalytic" evidence="1">
    <location>
        <begin position="1"/>
        <end position="71"/>
    </location>
</feature>
<dbReference type="OrthoDB" id="6378490at2759"/>
<sequence length="71" mass="7716">MDVTHVGNVKFLTIVDCGPSRFAVWRALNSESETEVCQKVGEVFSQMGPPGEVLCDNGEDFPVGQIFLNAV</sequence>
<reference evidence="3" key="1">
    <citation type="submission" date="2021-01" db="EMBL/GenBank/DDBJ databases">
        <title>Caligus Genome Assembly.</title>
        <authorList>
            <person name="Gallardo-Escarate C."/>
        </authorList>
    </citation>
    <scope>NUCLEOTIDE SEQUENCE [LARGE SCALE GENOMIC DNA]</scope>
</reference>
<dbReference type="AlphaFoldDB" id="A0A7T8KJE3"/>
<keyword evidence="3" id="KW-1185">Reference proteome</keyword>
<dbReference type="InterPro" id="IPR001584">
    <property type="entry name" value="Integrase_cat-core"/>
</dbReference>
<organism evidence="2 3">
    <name type="scientific">Caligus rogercresseyi</name>
    <name type="common">Sea louse</name>
    <dbReference type="NCBI Taxonomy" id="217165"/>
    <lineage>
        <taxon>Eukaryota</taxon>
        <taxon>Metazoa</taxon>
        <taxon>Ecdysozoa</taxon>
        <taxon>Arthropoda</taxon>
        <taxon>Crustacea</taxon>
        <taxon>Multicrustacea</taxon>
        <taxon>Hexanauplia</taxon>
        <taxon>Copepoda</taxon>
        <taxon>Siphonostomatoida</taxon>
        <taxon>Caligidae</taxon>
        <taxon>Caligus</taxon>
    </lineage>
</organism>